<name>A0A140LDS6_9FIRM</name>
<proteinExistence type="predicted"/>
<dbReference type="Pfam" id="PF01168">
    <property type="entry name" value="Ala_racemase_N"/>
    <property type="match status" value="1"/>
</dbReference>
<dbReference type="RefSeq" id="WP_066350578.1">
    <property type="nucleotide sequence ID" value="NZ_LOED01000001.1"/>
</dbReference>
<dbReference type="PANTHER" id="PTHR30511:SF3">
    <property type="entry name" value="LYSINE RACEMASE"/>
    <property type="match status" value="1"/>
</dbReference>
<dbReference type="EC" id="5.1.1.1" evidence="5"/>
<dbReference type="InterPro" id="IPR001608">
    <property type="entry name" value="Ala_racemase_N"/>
</dbReference>
<dbReference type="AlphaFoldDB" id="A0A140LDS6"/>
<dbReference type="InterPro" id="IPR029066">
    <property type="entry name" value="PLP-binding_barrel"/>
</dbReference>
<evidence type="ECO:0000313" key="6">
    <source>
        <dbReference type="Proteomes" id="UP000070427"/>
    </source>
</evidence>
<keyword evidence="3 5" id="KW-0413">Isomerase</keyword>
<protein>
    <submittedName>
        <fullName evidence="5">Alanine racemase</fullName>
        <ecNumber evidence="5">5.1.1.1</ecNumber>
    </submittedName>
</protein>
<evidence type="ECO:0000256" key="1">
    <source>
        <dbReference type="ARBA" id="ARBA00001933"/>
    </source>
</evidence>
<organism evidence="5 6">
    <name type="scientific">Fervidicola ferrireducens</name>
    <dbReference type="NCBI Taxonomy" id="520764"/>
    <lineage>
        <taxon>Bacteria</taxon>
        <taxon>Bacillati</taxon>
        <taxon>Bacillota</taxon>
        <taxon>Clostridia</taxon>
        <taxon>Thermosediminibacterales</taxon>
        <taxon>Thermosediminibacteraceae</taxon>
        <taxon>Fervidicola</taxon>
    </lineage>
</organism>
<dbReference type="Proteomes" id="UP000070427">
    <property type="component" value="Unassembled WGS sequence"/>
</dbReference>
<feature type="domain" description="Alanine racemase N-terminal" evidence="4">
    <location>
        <begin position="8"/>
        <end position="224"/>
    </location>
</feature>
<dbReference type="Gene3D" id="3.20.20.10">
    <property type="entry name" value="Alanine racemase"/>
    <property type="match status" value="1"/>
</dbReference>
<sequence>MRRPCIEIDVEKIKHNANCLVKQCGEKGIEIMGVTKGVCAYLPVVQAMLEGGVKKLGDSRMQNIMALRKAGVENPIYLIRIPMISEVQDVVYYADGSLNSEIDVIKALAREAKKLGKVHKVILMVDVGDLREGVMPEDVLDVVGEILKLEGIEFEGLGTNVGCYGAILPSYENTKILVDLAANIEKKYGIKVRTISGGNTATLSLVERGKLPEGVNQLRVGEGILLGTDTTHNFRKVPGTVQDTMKLKTEIIEVKVKPSYPIGEIGRDAFGNVPVYEDRGPMRRAIVALGKQDCRIEGLKPINGRIEILGASSDHMILDVTKCPEIKVGDIVEFGVDYAAMLSLMTSGYVEKVVIR</sequence>
<comment type="cofactor">
    <cofactor evidence="1">
        <name>pyridoxal 5'-phosphate</name>
        <dbReference type="ChEBI" id="CHEBI:597326"/>
    </cofactor>
</comment>
<comment type="caution">
    <text evidence="5">The sequence shown here is derived from an EMBL/GenBank/DDBJ whole genome shotgun (WGS) entry which is preliminary data.</text>
</comment>
<dbReference type="GO" id="GO:0008784">
    <property type="term" value="F:alanine racemase activity"/>
    <property type="evidence" value="ECO:0007669"/>
    <property type="project" value="UniProtKB-EC"/>
</dbReference>
<evidence type="ECO:0000256" key="3">
    <source>
        <dbReference type="ARBA" id="ARBA00023235"/>
    </source>
</evidence>
<dbReference type="OrthoDB" id="504078at2"/>
<evidence type="ECO:0000256" key="2">
    <source>
        <dbReference type="ARBA" id="ARBA00022898"/>
    </source>
</evidence>
<dbReference type="SUPFAM" id="SSF51419">
    <property type="entry name" value="PLP-binding barrel"/>
    <property type="match status" value="1"/>
</dbReference>
<dbReference type="EMBL" id="LOED01000001">
    <property type="protein sequence ID" value="KXG78701.1"/>
    <property type="molecule type" value="Genomic_DNA"/>
</dbReference>
<dbReference type="PANTHER" id="PTHR30511">
    <property type="entry name" value="ALANINE RACEMASE"/>
    <property type="match status" value="1"/>
</dbReference>
<dbReference type="GO" id="GO:0030170">
    <property type="term" value="F:pyridoxal phosphate binding"/>
    <property type="evidence" value="ECO:0007669"/>
    <property type="project" value="TreeGrafter"/>
</dbReference>
<keyword evidence="6" id="KW-1185">Reference proteome</keyword>
<evidence type="ECO:0000313" key="5">
    <source>
        <dbReference type="EMBL" id="KXG78701.1"/>
    </source>
</evidence>
<dbReference type="PATRIC" id="fig|520764.3.peg.42"/>
<dbReference type="STRING" id="520764.AN618_00390"/>
<evidence type="ECO:0000259" key="4">
    <source>
        <dbReference type="Pfam" id="PF01168"/>
    </source>
</evidence>
<reference evidence="5 6" key="1">
    <citation type="submission" date="2015-12" db="EMBL/GenBank/DDBJ databases">
        <title>Draft genome sequnece of Fervidicola ferrireducens strain Y170.</title>
        <authorList>
            <person name="Patel B.K."/>
        </authorList>
    </citation>
    <scope>NUCLEOTIDE SEQUENCE [LARGE SCALE GENOMIC DNA]</scope>
    <source>
        <strain evidence="5 6">Y170</strain>
    </source>
</reference>
<dbReference type="CDD" id="cd06815">
    <property type="entry name" value="PLPDE_III_AR_like_1"/>
    <property type="match status" value="1"/>
</dbReference>
<gene>
    <name evidence="5" type="ORF">AN618_00390</name>
</gene>
<accession>A0A140LDS6</accession>
<keyword evidence="2" id="KW-0663">Pyridoxal phosphate</keyword>
<dbReference type="GO" id="GO:0005829">
    <property type="term" value="C:cytosol"/>
    <property type="evidence" value="ECO:0007669"/>
    <property type="project" value="TreeGrafter"/>
</dbReference>
<dbReference type="InParanoid" id="A0A140LDS6"/>
<dbReference type="InterPro" id="IPR000821">
    <property type="entry name" value="Ala_racemase"/>
</dbReference>